<dbReference type="Proteomes" id="UP001596405">
    <property type="component" value="Unassembled WGS sequence"/>
</dbReference>
<dbReference type="PANTHER" id="PTHR34310">
    <property type="entry name" value="DUF427 DOMAIN PROTEIN (AFU_ORTHOLOGUE AFUA_3G02220)"/>
    <property type="match status" value="1"/>
</dbReference>
<gene>
    <name evidence="2" type="ORF">ACFQHR_08360</name>
</gene>
<name>A0ABW2DKS0_9BACT</name>
<proteinExistence type="predicted"/>
<dbReference type="RefSeq" id="WP_066618902.1">
    <property type="nucleotide sequence ID" value="NZ_JBHSYQ010000003.1"/>
</dbReference>
<reference evidence="3" key="1">
    <citation type="journal article" date="2019" name="Int. J. Syst. Evol. Microbiol.">
        <title>The Global Catalogue of Microorganisms (GCM) 10K type strain sequencing project: providing services to taxonomists for standard genome sequencing and annotation.</title>
        <authorList>
            <consortium name="The Broad Institute Genomics Platform"/>
            <consortium name="The Broad Institute Genome Sequencing Center for Infectious Disease"/>
            <person name="Wu L."/>
            <person name="Ma J."/>
        </authorList>
    </citation>
    <scope>NUCLEOTIDE SEQUENCE [LARGE SCALE GENOMIC DNA]</scope>
    <source>
        <strain evidence="3">CGMCC 4.7393</strain>
    </source>
</reference>
<keyword evidence="3" id="KW-1185">Reference proteome</keyword>
<accession>A0ABW2DKS0</accession>
<evidence type="ECO:0000313" key="2">
    <source>
        <dbReference type="EMBL" id="MFC6997635.1"/>
    </source>
</evidence>
<dbReference type="InterPro" id="IPR038694">
    <property type="entry name" value="DUF427_sf"/>
</dbReference>
<sequence>MRAIWKNTVLAESKDTIEVEGNHYFPPTSVRWEFFEPSQRRSVCPWKGEASYYTIKVGTFENKDAAWLYPQTSLKAKPIEGFIAFWKGIQVVGM</sequence>
<dbReference type="Gene3D" id="2.170.150.40">
    <property type="entry name" value="Domain of unknown function (DUF427)"/>
    <property type="match status" value="1"/>
</dbReference>
<evidence type="ECO:0000313" key="3">
    <source>
        <dbReference type="Proteomes" id="UP001596405"/>
    </source>
</evidence>
<dbReference type="PANTHER" id="PTHR34310:SF5">
    <property type="entry name" value="DUF427 DOMAIN PROTEIN (AFU_ORTHOLOGUE AFUA_3G02220)"/>
    <property type="match status" value="1"/>
</dbReference>
<dbReference type="EMBL" id="JBHSYQ010000003">
    <property type="protein sequence ID" value="MFC6997635.1"/>
    <property type="molecule type" value="Genomic_DNA"/>
</dbReference>
<feature type="domain" description="DUF427" evidence="1">
    <location>
        <begin position="1"/>
        <end position="87"/>
    </location>
</feature>
<organism evidence="2 3">
    <name type="scientific">Rufibacter roseus</name>
    <dbReference type="NCBI Taxonomy" id="1567108"/>
    <lineage>
        <taxon>Bacteria</taxon>
        <taxon>Pseudomonadati</taxon>
        <taxon>Bacteroidota</taxon>
        <taxon>Cytophagia</taxon>
        <taxon>Cytophagales</taxon>
        <taxon>Hymenobacteraceae</taxon>
        <taxon>Rufibacter</taxon>
    </lineage>
</organism>
<dbReference type="Pfam" id="PF04248">
    <property type="entry name" value="NTP_transf_9"/>
    <property type="match status" value="1"/>
</dbReference>
<dbReference type="InterPro" id="IPR007361">
    <property type="entry name" value="DUF427"/>
</dbReference>
<evidence type="ECO:0000259" key="1">
    <source>
        <dbReference type="Pfam" id="PF04248"/>
    </source>
</evidence>
<protein>
    <submittedName>
        <fullName evidence="2">DUF427 domain-containing protein</fullName>
    </submittedName>
</protein>
<comment type="caution">
    <text evidence="2">The sequence shown here is derived from an EMBL/GenBank/DDBJ whole genome shotgun (WGS) entry which is preliminary data.</text>
</comment>